<dbReference type="PANTHER" id="PTHR35791">
    <property type="entry name" value="UPF0754 MEMBRANE PROTEIN YHEB"/>
    <property type="match status" value="1"/>
</dbReference>
<evidence type="ECO:0000256" key="4">
    <source>
        <dbReference type="ARBA" id="ARBA00022989"/>
    </source>
</evidence>
<dbReference type="GO" id="GO:0012505">
    <property type="term" value="C:endomembrane system"/>
    <property type="evidence" value="ECO:0007669"/>
    <property type="project" value="UniProtKB-SubCell"/>
</dbReference>
<dbReference type="Pfam" id="PF04286">
    <property type="entry name" value="DUF445"/>
    <property type="match status" value="2"/>
</dbReference>
<keyword evidence="3 6" id="KW-0812">Transmembrane</keyword>
<name>A0A3G1KN48_FORW1</name>
<evidence type="ECO:0000256" key="6">
    <source>
        <dbReference type="SAM" id="Phobius"/>
    </source>
</evidence>
<dbReference type="AlphaFoldDB" id="A0A3G1KN48"/>
<dbReference type="Proteomes" id="UP000323521">
    <property type="component" value="Chromosome"/>
</dbReference>
<keyword evidence="8" id="KW-1185">Reference proteome</keyword>
<organism evidence="7 8">
    <name type="scientific">Formimonas warabiya</name>
    <dbReference type="NCBI Taxonomy" id="1761012"/>
    <lineage>
        <taxon>Bacteria</taxon>
        <taxon>Bacillati</taxon>
        <taxon>Bacillota</taxon>
        <taxon>Clostridia</taxon>
        <taxon>Eubacteriales</taxon>
        <taxon>Peptococcaceae</taxon>
        <taxon>Candidatus Formimonas</taxon>
    </lineage>
</organism>
<evidence type="ECO:0000256" key="1">
    <source>
        <dbReference type="ARBA" id="ARBA00004308"/>
    </source>
</evidence>
<dbReference type="KEGG" id="fwa:DCMF_03115"/>
<accession>A0A3G1KN48</accession>
<proteinExistence type="inferred from homology"/>
<gene>
    <name evidence="7" type="ORF">DCMF_03115</name>
</gene>
<feature type="transmembrane region" description="Helical" evidence="6">
    <location>
        <begin position="179"/>
        <end position="199"/>
    </location>
</feature>
<keyword evidence="4 6" id="KW-1133">Transmembrane helix</keyword>
<evidence type="ECO:0000256" key="3">
    <source>
        <dbReference type="ARBA" id="ARBA00022692"/>
    </source>
</evidence>
<dbReference type="InterPro" id="IPR007383">
    <property type="entry name" value="DUF445"/>
</dbReference>
<reference evidence="7 8" key="1">
    <citation type="submission" date="2016-10" db="EMBL/GenBank/DDBJ databases">
        <title>Complete Genome Sequence of Peptococcaceae strain DCMF.</title>
        <authorList>
            <person name="Edwards R.J."/>
            <person name="Holland S.I."/>
            <person name="Deshpande N.P."/>
            <person name="Wong Y.K."/>
            <person name="Ertan H."/>
            <person name="Manefield M."/>
            <person name="Russell T.L."/>
            <person name="Lee M.J."/>
        </authorList>
    </citation>
    <scope>NUCLEOTIDE SEQUENCE [LARGE SCALE GENOMIC DNA]</scope>
    <source>
        <strain evidence="7 8">DCMF</strain>
    </source>
</reference>
<dbReference type="RefSeq" id="WP_214659056.1">
    <property type="nucleotide sequence ID" value="NZ_CP017634.1"/>
</dbReference>
<evidence type="ECO:0000256" key="2">
    <source>
        <dbReference type="ARBA" id="ARBA00008053"/>
    </source>
</evidence>
<sequence>MWLQLITIPLVGALIGWITNVLAIKLIFRPYRPVRIPLLHYQIQGLIPKRREELAVNVGQVIGNELLSWDDVLSKLNQKSIKERIVKSVVETVMQKLDERTPSLVPHSLKKLFLGIVEDILYKETPGMINNFLMDFSGKVKDEIDFPHMIQDKINNYDLHELERVILLIASRELKHIEILGGVLGFVIGVVQALLFYLFE</sequence>
<comment type="subcellular location">
    <subcellularLocation>
        <location evidence="1">Endomembrane system</location>
    </subcellularLocation>
</comment>
<evidence type="ECO:0000313" key="7">
    <source>
        <dbReference type="EMBL" id="ATW23921.1"/>
    </source>
</evidence>
<evidence type="ECO:0000313" key="8">
    <source>
        <dbReference type="Proteomes" id="UP000323521"/>
    </source>
</evidence>
<protein>
    <recommendedName>
        <fullName evidence="9">DUF445 family protein</fullName>
    </recommendedName>
</protein>
<dbReference type="EMBL" id="CP017634">
    <property type="protein sequence ID" value="ATW23921.1"/>
    <property type="molecule type" value="Genomic_DNA"/>
</dbReference>
<dbReference type="PANTHER" id="PTHR35791:SF1">
    <property type="entry name" value="UPF0754 MEMBRANE PROTEIN YHEB"/>
    <property type="match status" value="1"/>
</dbReference>
<keyword evidence="5 6" id="KW-0472">Membrane</keyword>
<comment type="similarity">
    <text evidence="2">Belongs to the UPF0754 family.</text>
</comment>
<evidence type="ECO:0008006" key="9">
    <source>
        <dbReference type="Google" id="ProtNLM"/>
    </source>
</evidence>
<feature type="transmembrane region" description="Helical" evidence="6">
    <location>
        <begin position="6"/>
        <end position="28"/>
    </location>
</feature>
<evidence type="ECO:0000256" key="5">
    <source>
        <dbReference type="ARBA" id="ARBA00023136"/>
    </source>
</evidence>